<sequence>MRSLPAETEWGVSVYCPTELQGARWKKSHIYQVTGDAFLVEEIAAGTRSKTERSPARRSNSLLRDAYDDL</sequence>
<accession>A0AAV4XPJ6</accession>
<dbReference type="Proteomes" id="UP001054945">
    <property type="component" value="Unassembled WGS sequence"/>
</dbReference>
<dbReference type="EMBL" id="BPLR01017970">
    <property type="protein sequence ID" value="GIY95850.1"/>
    <property type="molecule type" value="Genomic_DNA"/>
</dbReference>
<evidence type="ECO:0000313" key="3">
    <source>
        <dbReference type="Proteomes" id="UP001054945"/>
    </source>
</evidence>
<reference evidence="2 3" key="1">
    <citation type="submission" date="2021-06" db="EMBL/GenBank/DDBJ databases">
        <title>Caerostris extrusa draft genome.</title>
        <authorList>
            <person name="Kono N."/>
            <person name="Arakawa K."/>
        </authorList>
    </citation>
    <scope>NUCLEOTIDE SEQUENCE [LARGE SCALE GENOMIC DNA]</scope>
</reference>
<comment type="caution">
    <text evidence="2">The sequence shown here is derived from an EMBL/GenBank/DDBJ whole genome shotgun (WGS) entry which is preliminary data.</text>
</comment>
<proteinExistence type="predicted"/>
<organism evidence="2 3">
    <name type="scientific">Caerostris extrusa</name>
    <name type="common">Bark spider</name>
    <name type="synonym">Caerostris bankana</name>
    <dbReference type="NCBI Taxonomy" id="172846"/>
    <lineage>
        <taxon>Eukaryota</taxon>
        <taxon>Metazoa</taxon>
        <taxon>Ecdysozoa</taxon>
        <taxon>Arthropoda</taxon>
        <taxon>Chelicerata</taxon>
        <taxon>Arachnida</taxon>
        <taxon>Araneae</taxon>
        <taxon>Araneomorphae</taxon>
        <taxon>Entelegynae</taxon>
        <taxon>Araneoidea</taxon>
        <taxon>Araneidae</taxon>
        <taxon>Caerostris</taxon>
    </lineage>
</organism>
<protein>
    <submittedName>
        <fullName evidence="2">Uncharacterized protein</fullName>
    </submittedName>
</protein>
<evidence type="ECO:0000313" key="2">
    <source>
        <dbReference type="EMBL" id="GIY95850.1"/>
    </source>
</evidence>
<evidence type="ECO:0000256" key="1">
    <source>
        <dbReference type="SAM" id="MobiDB-lite"/>
    </source>
</evidence>
<gene>
    <name evidence="2" type="ORF">CEXT_219111</name>
</gene>
<dbReference type="AlphaFoldDB" id="A0AAV4XPJ6"/>
<feature type="region of interest" description="Disordered" evidence="1">
    <location>
        <begin position="47"/>
        <end position="70"/>
    </location>
</feature>
<keyword evidence="3" id="KW-1185">Reference proteome</keyword>
<name>A0AAV4XPJ6_CAEEX</name>